<keyword evidence="3" id="KW-1185">Reference proteome</keyword>
<feature type="domain" description="DUF397" evidence="1">
    <location>
        <begin position="19"/>
        <end position="70"/>
    </location>
</feature>
<proteinExistence type="predicted"/>
<dbReference type="RefSeq" id="WP_307529895.1">
    <property type="nucleotide sequence ID" value="NZ_JAUSZI010000002.1"/>
</dbReference>
<dbReference type="Pfam" id="PF04149">
    <property type="entry name" value="DUF397"/>
    <property type="match status" value="1"/>
</dbReference>
<comment type="caution">
    <text evidence="2">The sequence shown here is derived from an EMBL/GenBank/DDBJ whole genome shotgun (WGS) entry which is preliminary data.</text>
</comment>
<accession>A0ABU0TAL9</accession>
<evidence type="ECO:0000313" key="3">
    <source>
        <dbReference type="Proteomes" id="UP001230328"/>
    </source>
</evidence>
<gene>
    <name evidence="2" type="ORF">QF035_010445</name>
</gene>
<protein>
    <recommendedName>
        <fullName evidence="1">DUF397 domain-containing protein</fullName>
    </recommendedName>
</protein>
<dbReference type="Proteomes" id="UP001230328">
    <property type="component" value="Unassembled WGS sequence"/>
</dbReference>
<dbReference type="InterPro" id="IPR007278">
    <property type="entry name" value="DUF397"/>
</dbReference>
<dbReference type="EMBL" id="JAUSZI010000002">
    <property type="protein sequence ID" value="MDQ1032863.1"/>
    <property type="molecule type" value="Genomic_DNA"/>
</dbReference>
<evidence type="ECO:0000313" key="2">
    <source>
        <dbReference type="EMBL" id="MDQ1032863.1"/>
    </source>
</evidence>
<evidence type="ECO:0000259" key="1">
    <source>
        <dbReference type="Pfam" id="PF04149"/>
    </source>
</evidence>
<name>A0ABU0TAL9_9ACTN</name>
<organism evidence="2 3">
    <name type="scientific">Streptomyces umbrinus</name>
    <dbReference type="NCBI Taxonomy" id="67370"/>
    <lineage>
        <taxon>Bacteria</taxon>
        <taxon>Bacillati</taxon>
        <taxon>Actinomycetota</taxon>
        <taxon>Actinomycetes</taxon>
        <taxon>Kitasatosporales</taxon>
        <taxon>Streptomycetaceae</taxon>
        <taxon>Streptomyces</taxon>
        <taxon>Streptomyces phaeochromogenes group</taxon>
    </lineage>
</organism>
<reference evidence="2 3" key="1">
    <citation type="submission" date="2023-07" db="EMBL/GenBank/DDBJ databases">
        <title>Comparative genomics of wheat-associated soil bacteria to identify genetic determinants of phenazine resistance.</title>
        <authorList>
            <person name="Mouncey N."/>
        </authorList>
    </citation>
    <scope>NUCLEOTIDE SEQUENCE [LARGE SCALE GENOMIC DNA]</scope>
    <source>
        <strain evidence="2 3">V2I4</strain>
    </source>
</reference>
<sequence>MPASLRVPRDGLAMNGSWSWRRSSFSDAAGNQCVEVARTSLGVMVRDSKDIAAGRLAFGAAAWSRFAASADVADSTPTSG</sequence>